<dbReference type="AlphaFoldDB" id="A0A2K3CVM8"/>
<dbReference type="GeneID" id="66056647"/>
<protein>
    <submittedName>
        <fullName evidence="2">Uncharacterized protein</fullName>
    </submittedName>
</protein>
<evidence type="ECO:0000313" key="3">
    <source>
        <dbReference type="Proteomes" id="UP000006906"/>
    </source>
</evidence>
<dbReference type="InParanoid" id="A0A2K3CVM8"/>
<sequence>MHVLARAPPPSPLALPPPAPLAPPPPFLPPPTPPLLSLLPPLLPPLLSSPPPLPPSLQWGLGRPRSLAIWATPDVRGLWPATVAVR</sequence>
<name>A0A2K3CVM8_CHLRE</name>
<gene>
    <name evidence="2" type="ORF">CHLRE_16g672453v5</name>
</gene>
<proteinExistence type="predicted"/>
<evidence type="ECO:0000313" key="2">
    <source>
        <dbReference type="EMBL" id="PNW72335.1"/>
    </source>
</evidence>
<reference evidence="2 3" key="1">
    <citation type="journal article" date="2007" name="Science">
        <title>The Chlamydomonas genome reveals the evolution of key animal and plant functions.</title>
        <authorList>
            <person name="Merchant S.S."/>
            <person name="Prochnik S.E."/>
            <person name="Vallon O."/>
            <person name="Harris E.H."/>
            <person name="Karpowicz S.J."/>
            <person name="Witman G.B."/>
            <person name="Terry A."/>
            <person name="Salamov A."/>
            <person name="Fritz-Laylin L.K."/>
            <person name="Marechal-Drouard L."/>
            <person name="Marshall W.F."/>
            <person name="Qu L.H."/>
            <person name="Nelson D.R."/>
            <person name="Sanderfoot A.A."/>
            <person name="Spalding M.H."/>
            <person name="Kapitonov V.V."/>
            <person name="Ren Q."/>
            <person name="Ferris P."/>
            <person name="Lindquist E."/>
            <person name="Shapiro H."/>
            <person name="Lucas S.M."/>
            <person name="Grimwood J."/>
            <person name="Schmutz J."/>
            <person name="Cardol P."/>
            <person name="Cerutti H."/>
            <person name="Chanfreau G."/>
            <person name="Chen C.L."/>
            <person name="Cognat V."/>
            <person name="Croft M.T."/>
            <person name="Dent R."/>
            <person name="Dutcher S."/>
            <person name="Fernandez E."/>
            <person name="Fukuzawa H."/>
            <person name="Gonzalez-Ballester D."/>
            <person name="Gonzalez-Halphen D."/>
            <person name="Hallmann A."/>
            <person name="Hanikenne M."/>
            <person name="Hippler M."/>
            <person name="Inwood W."/>
            <person name="Jabbari K."/>
            <person name="Kalanon M."/>
            <person name="Kuras R."/>
            <person name="Lefebvre P.A."/>
            <person name="Lemaire S.D."/>
            <person name="Lobanov A.V."/>
            <person name="Lohr M."/>
            <person name="Manuell A."/>
            <person name="Meier I."/>
            <person name="Mets L."/>
            <person name="Mittag M."/>
            <person name="Mittelmeier T."/>
            <person name="Moroney J.V."/>
            <person name="Moseley J."/>
            <person name="Napoli C."/>
            <person name="Nedelcu A.M."/>
            <person name="Niyogi K."/>
            <person name="Novoselov S.V."/>
            <person name="Paulsen I.T."/>
            <person name="Pazour G."/>
            <person name="Purton S."/>
            <person name="Ral J.P."/>
            <person name="Riano-Pachon D.M."/>
            <person name="Riekhof W."/>
            <person name="Rymarquis L."/>
            <person name="Schroda M."/>
            <person name="Stern D."/>
            <person name="Umen J."/>
            <person name="Willows R."/>
            <person name="Wilson N."/>
            <person name="Zimmer S.L."/>
            <person name="Allmer J."/>
            <person name="Balk J."/>
            <person name="Bisova K."/>
            <person name="Chen C.J."/>
            <person name="Elias M."/>
            <person name="Gendler K."/>
            <person name="Hauser C."/>
            <person name="Lamb M.R."/>
            <person name="Ledford H."/>
            <person name="Long J.C."/>
            <person name="Minagawa J."/>
            <person name="Page M.D."/>
            <person name="Pan J."/>
            <person name="Pootakham W."/>
            <person name="Roje S."/>
            <person name="Rose A."/>
            <person name="Stahlberg E."/>
            <person name="Terauchi A.M."/>
            <person name="Yang P."/>
            <person name="Ball S."/>
            <person name="Bowler C."/>
            <person name="Dieckmann C.L."/>
            <person name="Gladyshev V.N."/>
            <person name="Green P."/>
            <person name="Jorgensen R."/>
            <person name="Mayfield S."/>
            <person name="Mueller-Roeber B."/>
            <person name="Rajamani S."/>
            <person name="Sayre R.T."/>
            <person name="Brokstein P."/>
            <person name="Dubchak I."/>
            <person name="Goodstein D."/>
            <person name="Hornick L."/>
            <person name="Huang Y.W."/>
            <person name="Jhaveri J."/>
            <person name="Luo Y."/>
            <person name="Martinez D."/>
            <person name="Ngau W.C."/>
            <person name="Otillar B."/>
            <person name="Poliakov A."/>
            <person name="Porter A."/>
            <person name="Szajkowski L."/>
            <person name="Werner G."/>
            <person name="Zhou K."/>
            <person name="Grigoriev I.V."/>
            <person name="Rokhsar D.S."/>
            <person name="Grossman A.R."/>
        </authorList>
    </citation>
    <scope>NUCLEOTIDE SEQUENCE [LARGE SCALE GENOMIC DNA]</scope>
    <source>
        <strain evidence="3">CC-503</strain>
    </source>
</reference>
<dbReference type="KEGG" id="cre:CHLRE_16g672453v5"/>
<organism evidence="2 3">
    <name type="scientific">Chlamydomonas reinhardtii</name>
    <name type="common">Chlamydomonas smithii</name>
    <dbReference type="NCBI Taxonomy" id="3055"/>
    <lineage>
        <taxon>Eukaryota</taxon>
        <taxon>Viridiplantae</taxon>
        <taxon>Chlorophyta</taxon>
        <taxon>core chlorophytes</taxon>
        <taxon>Chlorophyceae</taxon>
        <taxon>CS clade</taxon>
        <taxon>Chlamydomonadales</taxon>
        <taxon>Chlamydomonadaceae</taxon>
        <taxon>Chlamydomonas</taxon>
    </lineage>
</organism>
<dbReference type="EMBL" id="CM008977">
    <property type="protein sequence ID" value="PNW72335.1"/>
    <property type="molecule type" value="Genomic_DNA"/>
</dbReference>
<accession>A0A2K3CVM8</accession>
<feature type="compositionally biased region" description="Pro residues" evidence="1">
    <location>
        <begin position="7"/>
        <end position="27"/>
    </location>
</feature>
<dbReference type="Proteomes" id="UP000006906">
    <property type="component" value="Chromosome 16"/>
</dbReference>
<evidence type="ECO:0000256" key="1">
    <source>
        <dbReference type="SAM" id="MobiDB-lite"/>
    </source>
</evidence>
<feature type="region of interest" description="Disordered" evidence="1">
    <location>
        <begin position="1"/>
        <end position="27"/>
    </location>
</feature>
<dbReference type="Gramene" id="PNW72335">
    <property type="protein sequence ID" value="PNW72335"/>
    <property type="gene ID" value="CHLRE_16g672453v5"/>
</dbReference>
<dbReference type="RefSeq" id="XP_042916163.1">
    <property type="nucleotide sequence ID" value="XM_043071193.1"/>
</dbReference>
<keyword evidence="3" id="KW-1185">Reference proteome</keyword>